<evidence type="ECO:0000256" key="5">
    <source>
        <dbReference type="ARBA" id="ARBA00022833"/>
    </source>
</evidence>
<proteinExistence type="inferred from homology"/>
<evidence type="ECO:0000313" key="9">
    <source>
        <dbReference type="Proteomes" id="UP001368500"/>
    </source>
</evidence>
<dbReference type="PANTHER" id="PTHR10625">
    <property type="entry name" value="HISTONE DEACETYLASE HDAC1-RELATED"/>
    <property type="match status" value="1"/>
</dbReference>
<dbReference type="Pfam" id="PF00850">
    <property type="entry name" value="Hist_deacetyl"/>
    <property type="match status" value="1"/>
</dbReference>
<feature type="domain" description="Histone deacetylase" evidence="7">
    <location>
        <begin position="27"/>
        <end position="337"/>
    </location>
</feature>
<dbReference type="PRINTS" id="PR01270">
    <property type="entry name" value="HDASUPER"/>
</dbReference>
<dbReference type="InterPro" id="IPR023801">
    <property type="entry name" value="His_deacetylse_dom"/>
</dbReference>
<evidence type="ECO:0000256" key="1">
    <source>
        <dbReference type="ARBA" id="ARBA00001947"/>
    </source>
</evidence>
<evidence type="ECO:0000313" key="8">
    <source>
        <dbReference type="EMBL" id="MEK8029145.1"/>
    </source>
</evidence>
<gene>
    <name evidence="8" type="ORF">AACH11_24580</name>
</gene>
<comment type="cofactor">
    <cofactor evidence="1">
        <name>Zn(2+)</name>
        <dbReference type="ChEBI" id="CHEBI:29105"/>
    </cofactor>
</comment>
<dbReference type="InterPro" id="IPR037138">
    <property type="entry name" value="His_deacetylse_dom_sf"/>
</dbReference>
<dbReference type="PANTHER" id="PTHR10625:SF17">
    <property type="entry name" value="HISTONE DEACETYLASE 8"/>
    <property type="match status" value="1"/>
</dbReference>
<organism evidence="8 9">
    <name type="scientific">Pseudaquabacterium rugosum</name>
    <dbReference type="NCBI Taxonomy" id="2984194"/>
    <lineage>
        <taxon>Bacteria</taxon>
        <taxon>Pseudomonadati</taxon>
        <taxon>Pseudomonadota</taxon>
        <taxon>Betaproteobacteria</taxon>
        <taxon>Burkholderiales</taxon>
        <taxon>Sphaerotilaceae</taxon>
        <taxon>Pseudaquabacterium</taxon>
    </lineage>
</organism>
<keyword evidence="4" id="KW-0378">Hydrolase</keyword>
<evidence type="ECO:0000256" key="3">
    <source>
        <dbReference type="ARBA" id="ARBA00022723"/>
    </source>
</evidence>
<keyword evidence="9" id="KW-1185">Reference proteome</keyword>
<sequence length="350" mass="37315">MLTVHSPAHHLHHGVELKDGTVKPSFESPDRADTVLARVRASGLGPVAEAIAQPREALTDVHAPRYVDFLETAWAQWTATGRQHDALPLVWPVRGLPVTDEPQHIDGKLGFYAMDAGAPIGAGTWAAVRASADVALTALDALLDAPAGTGTGARGSFALCRPPGHHAARAYAGGYCYLNNAAIAAQRAVRRGARRVAVLDVDFHHGNGTQDIFYERADVLFASLHGDPARCYPYFAGQAGETGAGAGLGFNANYPLPWGTDWAAYVPVLDEALRRIRAHGTELLVVSLGVDTFEGDPISHFRLRSEDFLRLGERIAAAGLPTLFVMEGGYMVDEIGLNAVNTLLGFEGRG</sequence>
<dbReference type="InterPro" id="IPR023696">
    <property type="entry name" value="Ureohydrolase_dom_sf"/>
</dbReference>
<evidence type="ECO:0000256" key="2">
    <source>
        <dbReference type="ARBA" id="ARBA00005947"/>
    </source>
</evidence>
<dbReference type="SUPFAM" id="SSF52768">
    <property type="entry name" value="Arginase/deacetylase"/>
    <property type="match status" value="1"/>
</dbReference>
<keyword evidence="3" id="KW-0479">Metal-binding</keyword>
<comment type="similarity">
    <text evidence="2">Belongs to the histone deacetylase family.</text>
</comment>
<keyword evidence="5" id="KW-0862">Zinc</keyword>
<protein>
    <submittedName>
        <fullName evidence="8">Histone deacetylase family protein</fullName>
    </submittedName>
</protein>
<dbReference type="RefSeq" id="WP_341376930.1">
    <property type="nucleotide sequence ID" value="NZ_JBBUTF010000043.1"/>
</dbReference>
<dbReference type="CDD" id="cd10001">
    <property type="entry name" value="HDAC_classII_APAH"/>
    <property type="match status" value="1"/>
</dbReference>
<evidence type="ECO:0000259" key="7">
    <source>
        <dbReference type="Pfam" id="PF00850"/>
    </source>
</evidence>
<evidence type="ECO:0000256" key="6">
    <source>
        <dbReference type="SAM" id="MobiDB-lite"/>
    </source>
</evidence>
<dbReference type="InterPro" id="IPR000286">
    <property type="entry name" value="HDACs"/>
</dbReference>
<dbReference type="Proteomes" id="UP001368500">
    <property type="component" value="Unassembled WGS sequence"/>
</dbReference>
<accession>A0ABU9BJN1</accession>
<dbReference type="EMBL" id="JBBUTF010000043">
    <property type="protein sequence ID" value="MEK8029145.1"/>
    <property type="molecule type" value="Genomic_DNA"/>
</dbReference>
<evidence type="ECO:0000256" key="4">
    <source>
        <dbReference type="ARBA" id="ARBA00022801"/>
    </source>
</evidence>
<feature type="region of interest" description="Disordered" evidence="6">
    <location>
        <begin position="1"/>
        <end position="28"/>
    </location>
</feature>
<name>A0ABU9BJN1_9BURK</name>
<reference evidence="8 9" key="1">
    <citation type="submission" date="2024-04" db="EMBL/GenBank/DDBJ databases">
        <title>Novel species of the genus Ideonella isolated from streams.</title>
        <authorList>
            <person name="Lu H."/>
        </authorList>
    </citation>
    <scope>NUCLEOTIDE SEQUENCE [LARGE SCALE GENOMIC DNA]</scope>
    <source>
        <strain evidence="8 9">BYS139W</strain>
    </source>
</reference>
<comment type="caution">
    <text evidence="8">The sequence shown here is derived from an EMBL/GenBank/DDBJ whole genome shotgun (WGS) entry which is preliminary data.</text>
</comment>
<dbReference type="Gene3D" id="3.40.800.20">
    <property type="entry name" value="Histone deacetylase domain"/>
    <property type="match status" value="1"/>
</dbReference>